<feature type="compositionally biased region" description="Basic and acidic residues" evidence="1">
    <location>
        <begin position="61"/>
        <end position="73"/>
    </location>
</feature>
<feature type="region of interest" description="Disordered" evidence="1">
    <location>
        <begin position="1"/>
        <end position="94"/>
    </location>
</feature>
<feature type="domain" description="XS" evidence="2">
    <location>
        <begin position="813"/>
        <end position="940"/>
    </location>
</feature>
<dbReference type="EMBL" id="OY731407">
    <property type="protein sequence ID" value="CAJ1976674.1"/>
    <property type="molecule type" value="Genomic_DNA"/>
</dbReference>
<dbReference type="Pfam" id="PF03468">
    <property type="entry name" value="XS"/>
    <property type="match status" value="1"/>
</dbReference>
<organism evidence="3 4">
    <name type="scientific">Sphenostylis stenocarpa</name>
    <dbReference type="NCBI Taxonomy" id="92480"/>
    <lineage>
        <taxon>Eukaryota</taxon>
        <taxon>Viridiplantae</taxon>
        <taxon>Streptophyta</taxon>
        <taxon>Embryophyta</taxon>
        <taxon>Tracheophyta</taxon>
        <taxon>Spermatophyta</taxon>
        <taxon>Magnoliopsida</taxon>
        <taxon>eudicotyledons</taxon>
        <taxon>Gunneridae</taxon>
        <taxon>Pentapetalae</taxon>
        <taxon>rosids</taxon>
        <taxon>fabids</taxon>
        <taxon>Fabales</taxon>
        <taxon>Fabaceae</taxon>
        <taxon>Papilionoideae</taxon>
        <taxon>50 kb inversion clade</taxon>
        <taxon>NPAAA clade</taxon>
        <taxon>indigoferoid/millettioid clade</taxon>
        <taxon>Phaseoleae</taxon>
        <taxon>Sphenostylis</taxon>
    </lineage>
</organism>
<dbReference type="Gene3D" id="3.30.70.2890">
    <property type="entry name" value="XS domain"/>
    <property type="match status" value="1"/>
</dbReference>
<dbReference type="InterPro" id="IPR005380">
    <property type="entry name" value="XS_domain"/>
</dbReference>
<reference evidence="3" key="1">
    <citation type="submission" date="2023-10" db="EMBL/GenBank/DDBJ databases">
        <authorList>
            <person name="Domelevo Entfellner J.-B."/>
        </authorList>
    </citation>
    <scope>NUCLEOTIDE SEQUENCE</scope>
</reference>
<dbReference type="Proteomes" id="UP001189624">
    <property type="component" value="Chromosome 10"/>
</dbReference>
<dbReference type="AlphaFoldDB" id="A0AA86W1H9"/>
<accession>A0AA86W1H9</accession>
<feature type="compositionally biased region" description="Basic and acidic residues" evidence="1">
    <location>
        <begin position="1"/>
        <end position="32"/>
    </location>
</feature>
<dbReference type="GO" id="GO:0031047">
    <property type="term" value="P:regulatory ncRNA-mediated gene silencing"/>
    <property type="evidence" value="ECO:0007669"/>
    <property type="project" value="InterPro"/>
</dbReference>
<keyword evidence="4" id="KW-1185">Reference proteome</keyword>
<evidence type="ECO:0000259" key="2">
    <source>
        <dbReference type="Pfam" id="PF03468"/>
    </source>
</evidence>
<evidence type="ECO:0000313" key="3">
    <source>
        <dbReference type="EMBL" id="CAJ1976674.1"/>
    </source>
</evidence>
<dbReference type="InterPro" id="IPR038588">
    <property type="entry name" value="XS_domain_sf"/>
</dbReference>
<dbReference type="PANTHER" id="PTHR46619:SF4">
    <property type="entry name" value="XS DOMAIN-CONTAINING PROTEIN-RELATED"/>
    <property type="match status" value="1"/>
</dbReference>
<gene>
    <name evidence="3" type="ORF">AYBTSS11_LOCUS28813</name>
</gene>
<dbReference type="PANTHER" id="PTHR46619">
    <property type="entry name" value="RNA RECOGNITION MOTIF XS DOMAIN PROTEIN-RELATED"/>
    <property type="match status" value="1"/>
</dbReference>
<proteinExistence type="predicted"/>
<evidence type="ECO:0000256" key="1">
    <source>
        <dbReference type="SAM" id="MobiDB-lite"/>
    </source>
</evidence>
<evidence type="ECO:0000313" key="4">
    <source>
        <dbReference type="Proteomes" id="UP001189624"/>
    </source>
</evidence>
<sequence>MQYNRRREEEHAAPHRFESGPDPFRRNRRDGSDPVQQRKMSPLKALKVDGVRRGGGGGNKRGSDGFEGRDYDWQRVGSGRRTGRVRSRSPPVETVRKRSHFNDGVGHDRSCSPPLPGLRTRYELSKTMDFSVDDGNLDAKRIYLDREKDMIEARLGGMVDHKFVVRENEVGGSYKYRSIQDMGVSVTMRYEEASGHLPPPTRGVPSGRFEHERLQHRDGPPVTESHSGADKTILHARDVSYSAVSPSYAKDFAGNSHMRDYGGSSIERSRSDFLCSHGDGICLPPSYDPSRSSGKLAEAAGFSGHGQRTVIDTAGGLEIGPRNMAYHQRSEFSPTRTEHVDYLNYKLQVRAAQDERLYQYDDLPRRIAPHGRLDYEQAVTEYDNREFSRPYVPHPDLDRNVKSEASHGNQRRTIIQDHAAIQKPKYYDYHDVRRTSITSMQDEAFLRTRYHLENGKRMPQDYEVSHMRAPEADRLPILRSEYEPLRDGGPGLQQERFQNSPMSKHNSETYRQAVRVHEMRHDIGIHEHTDRHTKRKYNVNDEIDVHDMRKIKSSKWGATEEFQDAYESEEWVDEEDIDRLYSSGNGEFNPKIYRKYKKEYDELENEEDFPSDKWIIPEDSMGHVPRHSFQIRKYSNQNIKHHSKSSSSNWYKSQHFSKRNAIQKQPKVWKKYHGYDENKHAANDESSEDWISAAESEPTEGCEEFNQMVHENFLMYSKKLNLNLYVQRRYQDQGKAGSLYCIACGRSSSKEFMDTQRLVTHAFMSHKAGLRAKHLGLHKAICVLMGWDTVVPQDTVTWVPQVLPPAEALAQREDLILWPPIVVIHNISMSDDNPHNWKVVSMETIEAFLRGKGFVRGRIKLCLGKPADQSIVLVKFLGTFGGLGDAERLHKYLSDNNRSRAEYERVKSEGIKSCNMGETDERDKVESILYGYVGIAEDLDKLDFNTKKWSMVKSRKEIDDLDKAPVKTDDRR</sequence>
<dbReference type="Gramene" id="rna-AYBTSS11_LOCUS28813">
    <property type="protein sequence ID" value="CAJ1976674.1"/>
    <property type="gene ID" value="gene-AYBTSS11_LOCUS28813"/>
</dbReference>
<name>A0AA86W1H9_9FABA</name>
<protein>
    <recommendedName>
        <fullName evidence="2">XS domain-containing protein</fullName>
    </recommendedName>
</protein>